<dbReference type="EMBL" id="CM056741">
    <property type="protein sequence ID" value="KAJ8683544.1"/>
    <property type="molecule type" value="Genomic_DNA"/>
</dbReference>
<accession>A0ACC2PIY5</accession>
<organism evidence="1 2">
    <name type="scientific">Eretmocerus hayati</name>
    <dbReference type="NCBI Taxonomy" id="131215"/>
    <lineage>
        <taxon>Eukaryota</taxon>
        <taxon>Metazoa</taxon>
        <taxon>Ecdysozoa</taxon>
        <taxon>Arthropoda</taxon>
        <taxon>Hexapoda</taxon>
        <taxon>Insecta</taxon>
        <taxon>Pterygota</taxon>
        <taxon>Neoptera</taxon>
        <taxon>Endopterygota</taxon>
        <taxon>Hymenoptera</taxon>
        <taxon>Apocrita</taxon>
        <taxon>Proctotrupomorpha</taxon>
        <taxon>Chalcidoidea</taxon>
        <taxon>Aphelinidae</taxon>
        <taxon>Aphelininae</taxon>
        <taxon>Eretmocerus</taxon>
    </lineage>
</organism>
<name>A0ACC2PIY5_9HYME</name>
<reference evidence="1" key="1">
    <citation type="submission" date="2023-04" db="EMBL/GenBank/DDBJ databases">
        <title>A chromosome-level genome assembly of the parasitoid wasp Eretmocerus hayati.</title>
        <authorList>
            <person name="Zhong Y."/>
            <person name="Liu S."/>
            <person name="Liu Y."/>
        </authorList>
    </citation>
    <scope>NUCLEOTIDE SEQUENCE</scope>
    <source>
        <strain evidence="1">ZJU_SS_LIU_2023</strain>
    </source>
</reference>
<keyword evidence="2" id="KW-1185">Reference proteome</keyword>
<sequence length="234" mass="26381">MAEEDYLFREAREEEMNDVISLISEHFVPEATLIRSYMLNLENKDPSRLHEFLKFKSELAVLMISQMTSIVAIHKSSNKSVGHLGLLIHENKAQKDAVISSSEEKSSLSGFKILSEFQYHLSTLTKKSDLYDCFPNATKLTRLGILAVHRNHRKRGLSEKLLRKGLEWAKLNGSEVAHGTFTSWVSERVADKVGLATVKEYDLRDPKDSSGSPIFAIVDQNNLVSVKASFLTDI</sequence>
<evidence type="ECO:0000313" key="2">
    <source>
        <dbReference type="Proteomes" id="UP001239111"/>
    </source>
</evidence>
<comment type="caution">
    <text evidence="1">The sequence shown here is derived from an EMBL/GenBank/DDBJ whole genome shotgun (WGS) entry which is preliminary data.</text>
</comment>
<protein>
    <submittedName>
        <fullName evidence="1">Uncharacterized protein</fullName>
    </submittedName>
</protein>
<gene>
    <name evidence="1" type="ORF">QAD02_019336</name>
</gene>
<evidence type="ECO:0000313" key="1">
    <source>
        <dbReference type="EMBL" id="KAJ8683544.1"/>
    </source>
</evidence>
<proteinExistence type="predicted"/>
<dbReference type="Proteomes" id="UP001239111">
    <property type="component" value="Chromosome 1"/>
</dbReference>